<feature type="region of interest" description="Disordered" evidence="2">
    <location>
        <begin position="682"/>
        <end position="745"/>
    </location>
</feature>
<dbReference type="AlphaFoldDB" id="A0A8S9XEE4"/>
<evidence type="ECO:0000256" key="1">
    <source>
        <dbReference type="SAM" id="Coils"/>
    </source>
</evidence>
<feature type="region of interest" description="Disordered" evidence="2">
    <location>
        <begin position="162"/>
        <end position="217"/>
    </location>
</feature>
<feature type="compositionally biased region" description="Low complexity" evidence="2">
    <location>
        <begin position="164"/>
        <end position="217"/>
    </location>
</feature>
<feature type="domain" description="SpaA-like prealbumin fold" evidence="3">
    <location>
        <begin position="306"/>
        <end position="405"/>
    </location>
</feature>
<evidence type="ECO:0000313" key="5">
    <source>
        <dbReference type="EMBL" id="KAF6207430.1"/>
    </source>
</evidence>
<keyword evidence="1" id="KW-0175">Coiled coil</keyword>
<feature type="compositionally biased region" description="Basic and acidic residues" evidence="2">
    <location>
        <begin position="843"/>
        <end position="855"/>
    </location>
</feature>
<protein>
    <submittedName>
        <fullName evidence="5">Uncharacterized protein</fullName>
    </submittedName>
</protein>
<dbReference type="EMBL" id="WIXP02000008">
    <property type="protein sequence ID" value="KAF6207430.1"/>
    <property type="molecule type" value="Genomic_DNA"/>
</dbReference>
<reference evidence="5" key="1">
    <citation type="journal article" date="2021" name="Mol. Ecol. Resour.">
        <title>Apolygus lucorum genome provides insights into omnivorousness and mesophyll feeding.</title>
        <authorList>
            <person name="Liu Y."/>
            <person name="Liu H."/>
            <person name="Wang H."/>
            <person name="Huang T."/>
            <person name="Liu B."/>
            <person name="Yang B."/>
            <person name="Yin L."/>
            <person name="Li B."/>
            <person name="Zhang Y."/>
            <person name="Zhang S."/>
            <person name="Jiang F."/>
            <person name="Zhang X."/>
            <person name="Ren Y."/>
            <person name="Wang B."/>
            <person name="Wang S."/>
            <person name="Lu Y."/>
            <person name="Wu K."/>
            <person name="Fan W."/>
            <person name="Wang G."/>
        </authorList>
    </citation>
    <scope>NUCLEOTIDE SEQUENCE</scope>
    <source>
        <strain evidence="5">12Hb</strain>
    </source>
</reference>
<name>A0A8S9XEE4_APOLU</name>
<feature type="coiled-coil region" evidence="1">
    <location>
        <begin position="42"/>
        <end position="133"/>
    </location>
</feature>
<evidence type="ECO:0000256" key="2">
    <source>
        <dbReference type="SAM" id="MobiDB-lite"/>
    </source>
</evidence>
<evidence type="ECO:0000259" key="4">
    <source>
        <dbReference type="Pfam" id="PF18202"/>
    </source>
</evidence>
<accession>A0A8S9XEE4</accession>
<keyword evidence="6" id="KW-1185">Reference proteome</keyword>
<proteinExistence type="predicted"/>
<dbReference type="Gene3D" id="2.60.40.10">
    <property type="entry name" value="Immunoglobulins"/>
    <property type="match status" value="1"/>
</dbReference>
<dbReference type="InterPro" id="IPR041100">
    <property type="entry name" value="TQ"/>
</dbReference>
<feature type="compositionally biased region" description="Basic and acidic residues" evidence="2">
    <location>
        <begin position="689"/>
        <end position="702"/>
    </location>
</feature>
<dbReference type="Proteomes" id="UP000466442">
    <property type="component" value="Unassembled WGS sequence"/>
</dbReference>
<comment type="caution">
    <text evidence="5">The sequence shown here is derived from an EMBL/GenBank/DDBJ whole genome shotgun (WGS) entry which is preliminary data.</text>
</comment>
<dbReference type="InterPro" id="IPR013783">
    <property type="entry name" value="Ig-like_fold"/>
</dbReference>
<sequence length="889" mass="97087">MITAGAVVVLGIGGITVGVVNHNNNVHAQQVAKTKAHEAKVKADKKAKAEQLVKEKEAAQQKQVTALLATATKNPTDASIKAVNDAIAKLTDQKEKTKDADLVKGLNNRLALIKKAQAAVKEYQTHATDANKQKTAQAAINALTDKNDASVKAQLQKLFDESNKQAQDAAKSAQAKQQSSQETQKANVANTSNQQTAQNTQENNSNSSDNSTSLTESISGNDVKLKAGTGVKHGNVKNAIQLKNIDGDIPDGYTPYFIYSTDGDHTGDKSQSVIATKDPYQAMANLNVNIIGLGETTLLKHDADTNSTDTQGEAQLTGSVWGLYKAGTNTLVKYSDGQNGYPITVTNGEKVDDKQVQLKLTDLTKGVGVKNLDNSSDYEWGEVKAPEGYELSTKRYKVHFDDKDKFDDKTSNYIDDVTALDRVLQFHFGFIKAQDVNGSYTGLNGRVFRLTPQGNTKGEPIEVTSGQSEDASGFINNGQVNFPNIKFGDYLIEELPQDNDKLQLINPISVTTNTNKDKDGNITGYTVEFKDTVTQQVITTLDVPISKTTDNNTMFKVNLGTLVDKPVTPVVPTIKTQAHSKDGDKIIQINEVSEKTPIYDIADFTNVLKGDQILSYVHRVVTDKDGKVTSDKLLQTLKYVADDETVKTQQHRFDTTVDTTKDFDIPDGSKVIYVFTEKDFDASANPETDEPKAKHDDLKDQDQTLTVDKVTPSIDVEKANAKVPDAGNGNHTDKDNNVGQSSGEKDLDFMMRDGKMLAEPQLLNKSVNLDQVKQVLAEYGMQFHIKELENGEKELHFFAKDANVCANALDKAMEDISKNPEKATQPSFESEVKVSKQKEAEEIKAKQAEKQKVQEANKTVESNQNPTVRGGTVDATIENPFEGGIDIGE</sequence>
<gene>
    <name evidence="5" type="ORF">GE061_018673</name>
</gene>
<organism evidence="5 6">
    <name type="scientific">Apolygus lucorum</name>
    <name type="common">Small green plant bug</name>
    <name type="synonym">Lygocoris lucorum</name>
    <dbReference type="NCBI Taxonomy" id="248454"/>
    <lineage>
        <taxon>Eukaryota</taxon>
        <taxon>Metazoa</taxon>
        <taxon>Ecdysozoa</taxon>
        <taxon>Arthropoda</taxon>
        <taxon>Hexapoda</taxon>
        <taxon>Insecta</taxon>
        <taxon>Pterygota</taxon>
        <taxon>Neoptera</taxon>
        <taxon>Paraneoptera</taxon>
        <taxon>Hemiptera</taxon>
        <taxon>Heteroptera</taxon>
        <taxon>Panheteroptera</taxon>
        <taxon>Cimicomorpha</taxon>
        <taxon>Miridae</taxon>
        <taxon>Mirini</taxon>
        <taxon>Apolygus</taxon>
    </lineage>
</organism>
<feature type="region of interest" description="Disordered" evidence="2">
    <location>
        <begin position="843"/>
        <end position="889"/>
    </location>
</feature>
<evidence type="ECO:0000259" key="3">
    <source>
        <dbReference type="Pfam" id="PF17802"/>
    </source>
</evidence>
<feature type="domain" description="T-Q ester bond containing" evidence="4">
    <location>
        <begin position="572"/>
        <end position="707"/>
    </location>
</feature>
<dbReference type="Pfam" id="PF17802">
    <property type="entry name" value="SpaA"/>
    <property type="match status" value="1"/>
</dbReference>
<evidence type="ECO:0000313" key="6">
    <source>
        <dbReference type="Proteomes" id="UP000466442"/>
    </source>
</evidence>
<dbReference type="Pfam" id="PF18202">
    <property type="entry name" value="TQ"/>
    <property type="match status" value="1"/>
</dbReference>
<dbReference type="InterPro" id="IPR041033">
    <property type="entry name" value="SpaA_PFL_dom_1"/>
</dbReference>